<evidence type="ECO:0000313" key="2">
    <source>
        <dbReference type="EMBL" id="SPC98377.1"/>
    </source>
</evidence>
<evidence type="ECO:0000256" key="1">
    <source>
        <dbReference type="SAM" id="MobiDB-lite"/>
    </source>
</evidence>
<protein>
    <submittedName>
        <fullName evidence="2">Uncharacterized protein</fullName>
    </submittedName>
</protein>
<organism evidence="2">
    <name type="scientific">Fagus sylvatica</name>
    <name type="common">Beechnut</name>
    <dbReference type="NCBI Taxonomy" id="28930"/>
    <lineage>
        <taxon>Eukaryota</taxon>
        <taxon>Viridiplantae</taxon>
        <taxon>Streptophyta</taxon>
        <taxon>Embryophyta</taxon>
        <taxon>Tracheophyta</taxon>
        <taxon>Spermatophyta</taxon>
        <taxon>Magnoliopsida</taxon>
        <taxon>eudicotyledons</taxon>
        <taxon>Gunneridae</taxon>
        <taxon>Pentapetalae</taxon>
        <taxon>rosids</taxon>
        <taxon>fabids</taxon>
        <taxon>Fagales</taxon>
        <taxon>Fagaceae</taxon>
        <taxon>Fagus</taxon>
    </lineage>
</organism>
<accession>A0A2N9G6V7</accession>
<dbReference type="EMBL" id="OIVN01004713">
    <property type="protein sequence ID" value="SPD18890.1"/>
    <property type="molecule type" value="Genomic_DNA"/>
</dbReference>
<dbReference type="EMBL" id="OIVN01001864">
    <property type="protein sequence ID" value="SPC98377.1"/>
    <property type="molecule type" value="Genomic_DNA"/>
</dbReference>
<gene>
    <name evidence="2" type="ORF">FSB_LOCUS26259</name>
    <name evidence="3" type="ORF">FSB_LOCUS46772</name>
</gene>
<dbReference type="AlphaFoldDB" id="A0A2N9G6V7"/>
<sequence length="63" mass="6512">MSSRGPKDGYRGAWVSYLSNGARGAHESVVGDKEFHGGCEQTTVVRVDTGGGGGGKGEEERAN</sequence>
<feature type="region of interest" description="Disordered" evidence="1">
    <location>
        <begin position="44"/>
        <end position="63"/>
    </location>
</feature>
<proteinExistence type="predicted"/>
<name>A0A2N9G6V7_FAGSY</name>
<reference evidence="2" key="1">
    <citation type="submission" date="2018-02" db="EMBL/GenBank/DDBJ databases">
        <authorList>
            <person name="Cohen D.B."/>
            <person name="Kent A.D."/>
        </authorList>
    </citation>
    <scope>NUCLEOTIDE SEQUENCE</scope>
</reference>
<evidence type="ECO:0000313" key="3">
    <source>
        <dbReference type="EMBL" id="SPD18890.1"/>
    </source>
</evidence>